<evidence type="ECO:0000256" key="2">
    <source>
        <dbReference type="ARBA" id="ARBA00006464"/>
    </source>
</evidence>
<dbReference type="PANTHER" id="PTHR30576:SF10">
    <property type="entry name" value="SLL5057 PROTEIN"/>
    <property type="match status" value="1"/>
</dbReference>
<feature type="transmembrane region" description="Helical" evidence="7">
    <location>
        <begin position="34"/>
        <end position="54"/>
    </location>
</feature>
<dbReference type="InterPro" id="IPR003362">
    <property type="entry name" value="Bact_transf"/>
</dbReference>
<dbReference type="Proteomes" id="UP000050501">
    <property type="component" value="Unassembled WGS sequence"/>
</dbReference>
<dbReference type="GO" id="GO:0016020">
    <property type="term" value="C:membrane"/>
    <property type="evidence" value="ECO:0007669"/>
    <property type="project" value="UniProtKB-SubCell"/>
</dbReference>
<evidence type="ECO:0000313" key="9">
    <source>
        <dbReference type="EMBL" id="KPL84893.1"/>
    </source>
</evidence>
<comment type="caution">
    <text evidence="9">The sequence shown here is derived from an EMBL/GenBank/DDBJ whole genome shotgun (WGS) entry which is preliminary data.</text>
</comment>
<dbReference type="EMBL" id="LGCM01000028">
    <property type="protein sequence ID" value="KPL84893.1"/>
    <property type="molecule type" value="Genomic_DNA"/>
</dbReference>
<dbReference type="Gene3D" id="3.40.50.720">
    <property type="entry name" value="NAD(P)-binding Rossmann-like Domain"/>
    <property type="match status" value="1"/>
</dbReference>
<evidence type="ECO:0000256" key="1">
    <source>
        <dbReference type="ARBA" id="ARBA00004141"/>
    </source>
</evidence>
<dbReference type="Pfam" id="PF13727">
    <property type="entry name" value="CoA_binding_3"/>
    <property type="match status" value="1"/>
</dbReference>
<evidence type="ECO:0000256" key="6">
    <source>
        <dbReference type="ARBA" id="ARBA00023136"/>
    </source>
</evidence>
<keyword evidence="3" id="KW-0808">Transferase</keyword>
<feature type="transmembrane region" description="Helical" evidence="7">
    <location>
        <begin position="60"/>
        <end position="79"/>
    </location>
</feature>
<gene>
    <name evidence="9" type="ORF">ADN01_07210</name>
</gene>
<dbReference type="PANTHER" id="PTHR30576">
    <property type="entry name" value="COLANIC BIOSYNTHESIS UDP-GLUCOSE LIPID CARRIER TRANSFERASE"/>
    <property type="match status" value="1"/>
</dbReference>
<name>A0A0P6YIJ5_9CHLR</name>
<feature type="transmembrane region" description="Helical" evidence="7">
    <location>
        <begin position="229"/>
        <end position="250"/>
    </location>
</feature>
<evidence type="ECO:0000256" key="4">
    <source>
        <dbReference type="ARBA" id="ARBA00022692"/>
    </source>
</evidence>
<dbReference type="PATRIC" id="fig|229921.5.peg.1680"/>
<proteinExistence type="inferred from homology"/>
<keyword evidence="6 7" id="KW-0472">Membrane</keyword>
<protein>
    <recommendedName>
        <fullName evidence="8">Bacterial sugar transferase domain-containing protein</fullName>
    </recommendedName>
</protein>
<dbReference type="Pfam" id="PF02397">
    <property type="entry name" value="Bac_transf"/>
    <property type="match status" value="1"/>
</dbReference>
<organism evidence="9 10">
    <name type="scientific">Levilinea saccharolytica</name>
    <dbReference type="NCBI Taxonomy" id="229921"/>
    <lineage>
        <taxon>Bacteria</taxon>
        <taxon>Bacillati</taxon>
        <taxon>Chloroflexota</taxon>
        <taxon>Anaerolineae</taxon>
        <taxon>Anaerolineales</taxon>
        <taxon>Anaerolineaceae</taxon>
        <taxon>Levilinea</taxon>
    </lineage>
</organism>
<feature type="transmembrane region" description="Helical" evidence="7">
    <location>
        <begin position="6"/>
        <end position="22"/>
    </location>
</feature>
<dbReference type="STRING" id="229921.ADN01_07210"/>
<comment type="subcellular location">
    <subcellularLocation>
        <location evidence="1">Membrane</location>
        <topology evidence="1">Multi-pass membrane protein</topology>
    </subcellularLocation>
</comment>
<sequence>MLYFVFPALWVGILVLFSVYDGRRNLRVNDEMGSLALGSLLATISMAGILFLTFRDISRFLFIFFAVEAFMMLALWRLVIRAAWRSKVIGNIQVRQVLVLGAGTVGKRVRQQVDSLPHLGLAFAGFLDDDPSKRAEEGVLGGLEQVRQVVNERQVDDVVVALPRSAYAALTRVVTELHDLPVRVWVVPDYFSLALHRATVEEFAGLPMMDLRAPALSEYQRMMKRAFDLMLTLTVMPFVLPVIGAAALAIKLDDGGPVFYRPKRVGENGRYFEMIKFRTMVVNAEQLRHLVEKTDEQGRLVFKHAADPRITRVGRFLRRTSLDELPQLFNILKGEMSLVGPRPEQPHLVEKYEPWQRKRFAVPQGLTGWWQVNGRSDKPMHLHTDEDLYYVQHYSIWLDLRILLKTVWVVLRGKGAY</sequence>
<evidence type="ECO:0000313" key="10">
    <source>
        <dbReference type="Proteomes" id="UP000050501"/>
    </source>
</evidence>
<dbReference type="InterPro" id="IPR036291">
    <property type="entry name" value="NAD(P)-bd_dom_sf"/>
</dbReference>
<dbReference type="NCBIfam" id="TIGR03025">
    <property type="entry name" value="EPS_sugtrans"/>
    <property type="match status" value="1"/>
</dbReference>
<evidence type="ECO:0000256" key="3">
    <source>
        <dbReference type="ARBA" id="ARBA00022679"/>
    </source>
</evidence>
<evidence type="ECO:0000256" key="7">
    <source>
        <dbReference type="SAM" id="Phobius"/>
    </source>
</evidence>
<dbReference type="AlphaFoldDB" id="A0A0P6YIJ5"/>
<reference evidence="9 10" key="1">
    <citation type="submission" date="2015-07" db="EMBL/GenBank/DDBJ databases">
        <title>Genome sequence of Levilinea saccharolytica DSM 16555.</title>
        <authorList>
            <person name="Hemp J."/>
            <person name="Ward L.M."/>
            <person name="Pace L.A."/>
            <person name="Fischer W.W."/>
        </authorList>
    </citation>
    <scope>NUCLEOTIDE SEQUENCE [LARGE SCALE GENOMIC DNA]</scope>
    <source>
        <strain evidence="9 10">KIBI-1</strain>
    </source>
</reference>
<keyword evidence="10" id="KW-1185">Reference proteome</keyword>
<dbReference type="SUPFAM" id="SSF51735">
    <property type="entry name" value="NAD(P)-binding Rossmann-fold domains"/>
    <property type="match status" value="1"/>
</dbReference>
<keyword evidence="4 7" id="KW-0812">Transmembrane</keyword>
<accession>A0A0P6YIJ5</accession>
<evidence type="ECO:0000256" key="5">
    <source>
        <dbReference type="ARBA" id="ARBA00022989"/>
    </source>
</evidence>
<keyword evidence="5 7" id="KW-1133">Transmembrane helix</keyword>
<dbReference type="InterPro" id="IPR017475">
    <property type="entry name" value="EPS_sugar_tfrase"/>
</dbReference>
<evidence type="ECO:0000259" key="8">
    <source>
        <dbReference type="Pfam" id="PF02397"/>
    </source>
</evidence>
<feature type="domain" description="Bacterial sugar transferase" evidence="8">
    <location>
        <begin position="224"/>
        <end position="411"/>
    </location>
</feature>
<dbReference type="GO" id="GO:0016780">
    <property type="term" value="F:phosphotransferase activity, for other substituted phosphate groups"/>
    <property type="evidence" value="ECO:0007669"/>
    <property type="project" value="TreeGrafter"/>
</dbReference>
<comment type="similarity">
    <text evidence="2">Belongs to the bacterial sugar transferase family.</text>
</comment>